<dbReference type="InterPro" id="IPR039422">
    <property type="entry name" value="MarR/SlyA-like"/>
</dbReference>
<dbReference type="SUPFAM" id="SSF46785">
    <property type="entry name" value="Winged helix' DNA-binding domain"/>
    <property type="match status" value="1"/>
</dbReference>
<gene>
    <name evidence="2" type="ORF">FB470_000837</name>
</gene>
<evidence type="ECO:0000313" key="3">
    <source>
        <dbReference type="Proteomes" id="UP001229651"/>
    </source>
</evidence>
<feature type="domain" description="HTH marR-type" evidence="1">
    <location>
        <begin position="3"/>
        <end position="135"/>
    </location>
</feature>
<dbReference type="PRINTS" id="PR00598">
    <property type="entry name" value="HTHMARR"/>
</dbReference>
<evidence type="ECO:0000259" key="1">
    <source>
        <dbReference type="PROSITE" id="PS50995"/>
    </source>
</evidence>
<keyword evidence="2" id="KW-0238">DNA-binding</keyword>
<dbReference type="InterPro" id="IPR000835">
    <property type="entry name" value="HTH_MarR-typ"/>
</dbReference>
<proteinExistence type="predicted"/>
<dbReference type="EMBL" id="JAUSUT010000001">
    <property type="protein sequence ID" value="MDQ0376843.1"/>
    <property type="molecule type" value="Genomic_DNA"/>
</dbReference>
<dbReference type="PANTHER" id="PTHR33164:SF43">
    <property type="entry name" value="HTH-TYPE TRANSCRIPTIONAL REPRESSOR YETL"/>
    <property type="match status" value="1"/>
</dbReference>
<dbReference type="RefSeq" id="WP_306988878.1">
    <property type="nucleotide sequence ID" value="NZ_JAUSUT010000001.1"/>
</dbReference>
<dbReference type="GO" id="GO:0003677">
    <property type="term" value="F:DNA binding"/>
    <property type="evidence" value="ECO:0007669"/>
    <property type="project" value="UniProtKB-KW"/>
</dbReference>
<sequence>MASWPTGRLLSAAARLVEQRWNARLEALGLSHAGLIALHTLRAGPLSQRELARQCQVTDQTMSRTLERLSRSGFVTRVPDPLDGRRSLASLTPAGVATLDEAEQIARDDTSVIGALGDDVAFRRQLIHLIGHLTEGS</sequence>
<reference evidence="2 3" key="1">
    <citation type="submission" date="2023-07" db="EMBL/GenBank/DDBJ databases">
        <title>Sequencing the genomes of 1000 actinobacteria strains.</title>
        <authorList>
            <person name="Klenk H.-P."/>
        </authorList>
    </citation>
    <scope>NUCLEOTIDE SEQUENCE [LARGE SCALE GENOMIC DNA]</scope>
    <source>
        <strain evidence="2 3">DSM 45805</strain>
    </source>
</reference>
<dbReference type="Pfam" id="PF12802">
    <property type="entry name" value="MarR_2"/>
    <property type="match status" value="1"/>
</dbReference>
<name>A0ABU0ENH3_9PSEU</name>
<dbReference type="SMART" id="SM00347">
    <property type="entry name" value="HTH_MARR"/>
    <property type="match status" value="1"/>
</dbReference>
<dbReference type="Gene3D" id="1.10.10.10">
    <property type="entry name" value="Winged helix-like DNA-binding domain superfamily/Winged helix DNA-binding domain"/>
    <property type="match status" value="1"/>
</dbReference>
<dbReference type="InterPro" id="IPR036388">
    <property type="entry name" value="WH-like_DNA-bd_sf"/>
</dbReference>
<protein>
    <submittedName>
        <fullName evidence="2">DNA-binding MarR family transcriptional regulator</fullName>
    </submittedName>
</protein>
<organism evidence="2 3">
    <name type="scientific">Amycolatopsis thermophila</name>
    <dbReference type="NCBI Taxonomy" id="206084"/>
    <lineage>
        <taxon>Bacteria</taxon>
        <taxon>Bacillati</taxon>
        <taxon>Actinomycetota</taxon>
        <taxon>Actinomycetes</taxon>
        <taxon>Pseudonocardiales</taxon>
        <taxon>Pseudonocardiaceae</taxon>
        <taxon>Amycolatopsis</taxon>
    </lineage>
</organism>
<accession>A0ABU0ENH3</accession>
<comment type="caution">
    <text evidence="2">The sequence shown here is derived from an EMBL/GenBank/DDBJ whole genome shotgun (WGS) entry which is preliminary data.</text>
</comment>
<evidence type="ECO:0000313" key="2">
    <source>
        <dbReference type="EMBL" id="MDQ0376843.1"/>
    </source>
</evidence>
<dbReference type="Proteomes" id="UP001229651">
    <property type="component" value="Unassembled WGS sequence"/>
</dbReference>
<dbReference type="PROSITE" id="PS50995">
    <property type="entry name" value="HTH_MARR_2"/>
    <property type="match status" value="1"/>
</dbReference>
<dbReference type="PANTHER" id="PTHR33164">
    <property type="entry name" value="TRANSCRIPTIONAL REGULATOR, MARR FAMILY"/>
    <property type="match status" value="1"/>
</dbReference>
<keyword evidence="3" id="KW-1185">Reference proteome</keyword>
<dbReference type="InterPro" id="IPR036390">
    <property type="entry name" value="WH_DNA-bd_sf"/>
</dbReference>